<comment type="caution">
    <text evidence="5">The sequence shown here is derived from an EMBL/GenBank/DDBJ whole genome shotgun (WGS) entry which is preliminary data.</text>
</comment>
<evidence type="ECO:0000313" key="5">
    <source>
        <dbReference type="EMBL" id="MCB5409691.1"/>
    </source>
</evidence>
<keyword evidence="3" id="KW-0732">Signal</keyword>
<dbReference type="InterPro" id="IPR000914">
    <property type="entry name" value="SBP_5_dom"/>
</dbReference>
<sequence>MYGSPALPPDFVSLPQVNPDAPKGGEIRLAMPGSFDTLNPFMTSGQPVQGVTPLVVETLMGRNYDEPFSLYGLLAESVETDAARSYAEFTLREQARFSDGSPVTVEDVIWSFELLGTSGNPRYHAAWKKVARTEVTGPRSLRFIFTAPDRELPLILGLRPVLKKAQWQGRDFEASGFEPLTGSGPYVIERVEPGTQISYRRNPDWWGKDLAFNRGQWNFDEIRYDYFANPQAIFEAFKAGHISSYRELNPVKWATNYDFPAVSRGDVVLSEIVHHRPSGIEGFVFNTRNPLFADWRVREALIASFHFEFISQVMNGGVQPRIASYFSNSPLGMAPGTPASGLERTLLAPFADDLIPGTLEGYALPVAKDGRAWQRNLRQAAKLLEQAGWLVDDQGVLRNAQGAPFRFEILLTTGQDELGAIAAIWVEALKALGVQAEVMVIDAAQMRERTKAYDFDVTHYIRGLSLSPGTEQKLYWHSSGVNIPGSGNWMGIDQPAADAMIAELLSAADPARFNAAVRALDRVLTAGRYVLPIWYSDRARLAHKKQLKFPAKIPLYGDWLGFQPDTWWYQEE</sequence>
<comment type="similarity">
    <text evidence="2">Belongs to the bacterial solute-binding protein 5 family.</text>
</comment>
<dbReference type="PIRSF" id="PIRSF002741">
    <property type="entry name" value="MppA"/>
    <property type="match status" value="1"/>
</dbReference>
<dbReference type="Proteomes" id="UP001198571">
    <property type="component" value="Unassembled WGS sequence"/>
</dbReference>
<dbReference type="Gene3D" id="3.10.105.10">
    <property type="entry name" value="Dipeptide-binding Protein, Domain 3"/>
    <property type="match status" value="1"/>
</dbReference>
<dbReference type="SUPFAM" id="SSF53850">
    <property type="entry name" value="Periplasmic binding protein-like II"/>
    <property type="match status" value="1"/>
</dbReference>
<keyword evidence="6" id="KW-1185">Reference proteome</keyword>
<evidence type="ECO:0000256" key="1">
    <source>
        <dbReference type="ARBA" id="ARBA00004418"/>
    </source>
</evidence>
<dbReference type="PANTHER" id="PTHR30290">
    <property type="entry name" value="PERIPLASMIC BINDING COMPONENT OF ABC TRANSPORTER"/>
    <property type="match status" value="1"/>
</dbReference>
<dbReference type="Gene3D" id="3.40.190.10">
    <property type="entry name" value="Periplasmic binding protein-like II"/>
    <property type="match status" value="1"/>
</dbReference>
<organism evidence="5 6">
    <name type="scientific">Pseudogemmobacter faecipullorum</name>
    <dbReference type="NCBI Taxonomy" id="2755041"/>
    <lineage>
        <taxon>Bacteria</taxon>
        <taxon>Pseudomonadati</taxon>
        <taxon>Pseudomonadota</taxon>
        <taxon>Alphaproteobacteria</taxon>
        <taxon>Rhodobacterales</taxon>
        <taxon>Paracoccaceae</taxon>
        <taxon>Pseudogemmobacter</taxon>
    </lineage>
</organism>
<dbReference type="Pfam" id="PF00496">
    <property type="entry name" value="SBP_bac_5"/>
    <property type="match status" value="1"/>
</dbReference>
<feature type="domain" description="Solute-binding protein family 5" evidence="4">
    <location>
        <begin position="70"/>
        <end position="463"/>
    </location>
</feature>
<dbReference type="PANTHER" id="PTHR30290:SF64">
    <property type="entry name" value="ABC TRANSPORTER PERIPLASMIC BINDING PROTEIN"/>
    <property type="match status" value="1"/>
</dbReference>
<accession>A0ABS8CK09</accession>
<evidence type="ECO:0000313" key="6">
    <source>
        <dbReference type="Proteomes" id="UP001198571"/>
    </source>
</evidence>
<name>A0ABS8CK09_9RHOB</name>
<dbReference type="CDD" id="cd08497">
    <property type="entry name" value="MbnE-like"/>
    <property type="match status" value="1"/>
</dbReference>
<comment type="subcellular location">
    <subcellularLocation>
        <location evidence="1">Periplasm</location>
    </subcellularLocation>
</comment>
<proteinExistence type="inferred from homology"/>
<evidence type="ECO:0000256" key="2">
    <source>
        <dbReference type="ARBA" id="ARBA00005695"/>
    </source>
</evidence>
<dbReference type="InterPro" id="IPR030678">
    <property type="entry name" value="Peptide/Ni-bd"/>
</dbReference>
<evidence type="ECO:0000259" key="4">
    <source>
        <dbReference type="Pfam" id="PF00496"/>
    </source>
</evidence>
<evidence type="ECO:0000256" key="3">
    <source>
        <dbReference type="ARBA" id="ARBA00022729"/>
    </source>
</evidence>
<protein>
    <submittedName>
        <fullName evidence="5">ABC transporter substrate-binding protein</fullName>
    </submittedName>
</protein>
<dbReference type="InterPro" id="IPR039424">
    <property type="entry name" value="SBP_5"/>
</dbReference>
<reference evidence="5 6" key="1">
    <citation type="submission" date="2020-07" db="EMBL/GenBank/DDBJ databases">
        <title>Pseudogemmobacter sp. nov., isolated from poultry manure in Taiwan.</title>
        <authorList>
            <person name="Lin S.-Y."/>
            <person name="Tang Y.-S."/>
            <person name="Young C.-C."/>
        </authorList>
    </citation>
    <scope>NUCLEOTIDE SEQUENCE [LARGE SCALE GENOMIC DNA]</scope>
    <source>
        <strain evidence="5 6">CC-YST710</strain>
    </source>
</reference>
<dbReference type="EMBL" id="JACDXX010000005">
    <property type="protein sequence ID" value="MCB5409691.1"/>
    <property type="molecule type" value="Genomic_DNA"/>
</dbReference>
<gene>
    <name evidence="5" type="ORF">H0485_06720</name>
</gene>